<dbReference type="CDD" id="cd06170">
    <property type="entry name" value="LuxR_C_like"/>
    <property type="match status" value="1"/>
</dbReference>
<dbReference type="GO" id="GO:0016301">
    <property type="term" value="F:kinase activity"/>
    <property type="evidence" value="ECO:0007669"/>
    <property type="project" value="UniProtKB-KW"/>
</dbReference>
<feature type="domain" description="HTH luxR-type" evidence="4">
    <location>
        <begin position="167"/>
        <end position="232"/>
    </location>
</feature>
<gene>
    <name evidence="5" type="ORF">C0Z18_22010</name>
</gene>
<evidence type="ECO:0000313" key="6">
    <source>
        <dbReference type="Proteomes" id="UP000235616"/>
    </source>
</evidence>
<keyword evidence="6" id="KW-1185">Reference proteome</keyword>
<evidence type="ECO:0000256" key="3">
    <source>
        <dbReference type="ARBA" id="ARBA00023163"/>
    </source>
</evidence>
<dbReference type="InterPro" id="IPR005143">
    <property type="entry name" value="TF_LuxR_autoind-bd_dom"/>
</dbReference>
<dbReference type="InterPro" id="IPR036693">
    <property type="entry name" value="TF_LuxR_autoind-bd_dom_sf"/>
</dbReference>
<evidence type="ECO:0000259" key="4">
    <source>
        <dbReference type="PROSITE" id="PS50043"/>
    </source>
</evidence>
<keyword evidence="5" id="KW-0808">Transferase</keyword>
<dbReference type="Pfam" id="PF03472">
    <property type="entry name" value="Autoind_bind"/>
    <property type="match status" value="1"/>
</dbReference>
<keyword evidence="5" id="KW-0418">Kinase</keyword>
<dbReference type="SUPFAM" id="SSF46894">
    <property type="entry name" value="C-terminal effector domain of the bipartite response regulators"/>
    <property type="match status" value="1"/>
</dbReference>
<sequence>MTPLLKPFSDSRDLPSLTNLFGETVRSLGFPCYAISRISRTRSRPRPRVDVETICTHYPNNWVQHYLQHDYGSVDPVHRVAFTHCVPYRWSDITVLNRAERRVLGEASDAGLSNGLSIPIHEPAGDVLLVNLSGPRSRACTILDVRLANLISVLFHQELERLRHVPDRGPALHLTPRQRECLHWVAEGKTSWEISVILGISHHTVAYHIAEAMKTLNVHSRTKAAVDASVYGLIQQ</sequence>
<accession>A0A2N7VI42</accession>
<dbReference type="GO" id="GO:0003677">
    <property type="term" value="F:DNA binding"/>
    <property type="evidence" value="ECO:0007669"/>
    <property type="project" value="UniProtKB-KW"/>
</dbReference>
<dbReference type="Proteomes" id="UP000235616">
    <property type="component" value="Unassembled WGS sequence"/>
</dbReference>
<protein>
    <submittedName>
        <fullName evidence="5">Histidine kinase</fullName>
    </submittedName>
</protein>
<dbReference type="PROSITE" id="PS50043">
    <property type="entry name" value="HTH_LUXR_2"/>
    <property type="match status" value="1"/>
</dbReference>
<dbReference type="PANTHER" id="PTHR44688:SF16">
    <property type="entry name" value="DNA-BINDING TRANSCRIPTIONAL ACTIVATOR DEVR_DOSR"/>
    <property type="match status" value="1"/>
</dbReference>
<dbReference type="AlphaFoldDB" id="A0A2N7VI42"/>
<dbReference type="InterPro" id="IPR036388">
    <property type="entry name" value="WH-like_DNA-bd_sf"/>
</dbReference>
<dbReference type="Gene3D" id="3.30.450.80">
    <property type="entry name" value="Transcription factor LuxR-like, autoinducer-binding domain"/>
    <property type="match status" value="1"/>
</dbReference>
<organism evidence="5 6">
    <name type="scientific">Trinickia dabaoshanensis</name>
    <dbReference type="NCBI Taxonomy" id="564714"/>
    <lineage>
        <taxon>Bacteria</taxon>
        <taxon>Pseudomonadati</taxon>
        <taxon>Pseudomonadota</taxon>
        <taxon>Betaproteobacteria</taxon>
        <taxon>Burkholderiales</taxon>
        <taxon>Burkholderiaceae</taxon>
        <taxon>Trinickia</taxon>
    </lineage>
</organism>
<comment type="caution">
    <text evidence="5">The sequence shown here is derived from an EMBL/GenBank/DDBJ whole genome shotgun (WGS) entry which is preliminary data.</text>
</comment>
<name>A0A2N7VI42_9BURK</name>
<dbReference type="RefSeq" id="WP_102647567.1">
    <property type="nucleotide sequence ID" value="NZ_PNYA01000022.1"/>
</dbReference>
<evidence type="ECO:0000313" key="5">
    <source>
        <dbReference type="EMBL" id="PMS16826.1"/>
    </source>
</evidence>
<evidence type="ECO:0000256" key="1">
    <source>
        <dbReference type="ARBA" id="ARBA00023015"/>
    </source>
</evidence>
<dbReference type="Pfam" id="PF00196">
    <property type="entry name" value="GerE"/>
    <property type="match status" value="1"/>
</dbReference>
<dbReference type="OrthoDB" id="9774661at2"/>
<proteinExistence type="predicted"/>
<dbReference type="EMBL" id="PNYA01000022">
    <property type="protein sequence ID" value="PMS16826.1"/>
    <property type="molecule type" value="Genomic_DNA"/>
</dbReference>
<dbReference type="Gene3D" id="1.10.10.10">
    <property type="entry name" value="Winged helix-like DNA-binding domain superfamily/Winged helix DNA-binding domain"/>
    <property type="match status" value="1"/>
</dbReference>
<dbReference type="PRINTS" id="PR00038">
    <property type="entry name" value="HTHLUXR"/>
</dbReference>
<dbReference type="InterPro" id="IPR000792">
    <property type="entry name" value="Tscrpt_reg_LuxR_C"/>
</dbReference>
<keyword evidence="1" id="KW-0805">Transcription regulation</keyword>
<keyword evidence="3" id="KW-0804">Transcription</keyword>
<dbReference type="SMART" id="SM00421">
    <property type="entry name" value="HTH_LUXR"/>
    <property type="match status" value="1"/>
</dbReference>
<keyword evidence="2" id="KW-0238">DNA-binding</keyword>
<dbReference type="GO" id="GO:0006355">
    <property type="term" value="P:regulation of DNA-templated transcription"/>
    <property type="evidence" value="ECO:0007669"/>
    <property type="project" value="InterPro"/>
</dbReference>
<dbReference type="PANTHER" id="PTHR44688">
    <property type="entry name" value="DNA-BINDING TRANSCRIPTIONAL ACTIVATOR DEVR_DOSR"/>
    <property type="match status" value="1"/>
</dbReference>
<dbReference type="SUPFAM" id="SSF75516">
    <property type="entry name" value="Pheromone-binding domain of LuxR-like quorum-sensing transcription factors"/>
    <property type="match status" value="1"/>
</dbReference>
<reference evidence="5 6" key="1">
    <citation type="submission" date="2018-01" db="EMBL/GenBank/DDBJ databases">
        <title>Whole genome analyses suggest that Burkholderia sensu lato contains two further novel genera in the rhizoxinica-symbiotica group Mycetohabitans gen. nov., and Trinickia gen. nov.: implications for the evolution of diazotrophy and nodulation in the Burkholderiaceae.</title>
        <authorList>
            <person name="Estrada-de los Santos P."/>
            <person name="Palmer M."/>
            <person name="Chavez-Ramirez B."/>
            <person name="Beukes C."/>
            <person name="Steenkamp E.T."/>
            <person name="Hirsch A.M."/>
            <person name="Manyaka P."/>
            <person name="Maluk M."/>
            <person name="Lafos M."/>
            <person name="Crook M."/>
            <person name="Gross E."/>
            <person name="Simon M.F."/>
            <person name="Bueno dos Reis Junior F."/>
            <person name="Poole P.S."/>
            <person name="Venter S.N."/>
            <person name="James E.K."/>
        </authorList>
    </citation>
    <scope>NUCLEOTIDE SEQUENCE [LARGE SCALE GENOMIC DNA]</scope>
    <source>
        <strain evidence="5 6">GIMN1.004</strain>
    </source>
</reference>
<dbReference type="InterPro" id="IPR016032">
    <property type="entry name" value="Sig_transdc_resp-reg_C-effctor"/>
</dbReference>
<evidence type="ECO:0000256" key="2">
    <source>
        <dbReference type="ARBA" id="ARBA00023125"/>
    </source>
</evidence>